<dbReference type="STRING" id="97481.SAMN05444853_10949"/>
<feature type="coiled-coil region" evidence="1">
    <location>
        <begin position="11"/>
        <end position="38"/>
    </location>
</feature>
<evidence type="ECO:0000256" key="1">
    <source>
        <dbReference type="SAM" id="Coils"/>
    </source>
</evidence>
<dbReference type="RefSeq" id="WP_090921415.1">
    <property type="nucleotide sequence ID" value="NZ_CP016180.1"/>
</dbReference>
<dbReference type="EMBL" id="JASAYQ010000005">
    <property type="protein sequence ID" value="MDP8172625.1"/>
    <property type="molecule type" value="Genomic_DNA"/>
</dbReference>
<reference evidence="5" key="2">
    <citation type="submission" date="2016-10" db="EMBL/GenBank/DDBJ databases">
        <authorList>
            <person name="de Groot N.N."/>
        </authorList>
    </citation>
    <scope>NUCLEOTIDE SEQUENCE [LARGE SCALE GENOMIC DNA]</scope>
    <source>
        <strain evidence="5">DSM 24204</strain>
    </source>
</reference>
<dbReference type="AlphaFoldDB" id="A0A1H7WQ67"/>
<evidence type="ECO:0000313" key="5">
    <source>
        <dbReference type="EMBL" id="SEM23514.1"/>
    </source>
</evidence>
<gene>
    <name evidence="2" type="ORF">QJT92_03240</name>
    <name evidence="3" type="ORF">QJU93_04570</name>
    <name evidence="4" type="ORF">QJU97_01540</name>
    <name evidence="5" type="ORF">SAMN05444853_10949</name>
</gene>
<dbReference type="Proteomes" id="UP000198883">
    <property type="component" value="Unassembled WGS sequence"/>
</dbReference>
<name>A0A1H7WQ67_9PAST</name>
<evidence type="ECO:0000313" key="4">
    <source>
        <dbReference type="EMBL" id="MDP8174141.1"/>
    </source>
</evidence>
<dbReference type="EMBL" id="JASAYT010000003">
    <property type="protein sequence ID" value="MDP8174141.1"/>
    <property type="molecule type" value="Genomic_DNA"/>
</dbReference>
<dbReference type="OrthoDB" id="5689215at2"/>
<evidence type="ECO:0000313" key="2">
    <source>
        <dbReference type="EMBL" id="MDP8084946.1"/>
    </source>
</evidence>
<dbReference type="Proteomes" id="UP001236239">
    <property type="component" value="Unassembled WGS sequence"/>
</dbReference>
<dbReference type="Proteomes" id="UP001224812">
    <property type="component" value="Unassembled WGS sequence"/>
</dbReference>
<keyword evidence="1" id="KW-0175">Coiled coil</keyword>
<sequence length="70" mass="7832">MGFFDSASSVLKSVANSAAEYNAEMQVLKEKMQSKSSSELREIIKDEGFFGSTRKEKTMAYSVLKERGEI</sequence>
<evidence type="ECO:0000313" key="6">
    <source>
        <dbReference type="Proteomes" id="UP000198883"/>
    </source>
</evidence>
<evidence type="ECO:0000313" key="3">
    <source>
        <dbReference type="EMBL" id="MDP8172625.1"/>
    </source>
</evidence>
<dbReference type="GeneID" id="83545470"/>
<evidence type="ECO:0000313" key="7">
    <source>
        <dbReference type="Proteomes" id="UP001224812"/>
    </source>
</evidence>
<dbReference type="EMBL" id="FOBN01000009">
    <property type="protein sequence ID" value="SEM23514.1"/>
    <property type="molecule type" value="Genomic_DNA"/>
</dbReference>
<dbReference type="Proteomes" id="UP001231736">
    <property type="component" value="Unassembled WGS sequence"/>
</dbReference>
<keyword evidence="7" id="KW-1185">Reference proteome</keyword>
<accession>A0A1H7WQ67</accession>
<reference evidence="6" key="1">
    <citation type="submission" date="2016-10" db="EMBL/GenBank/DDBJ databases">
        <authorList>
            <person name="Varghese N."/>
            <person name="Submissions S."/>
        </authorList>
    </citation>
    <scope>NUCLEOTIDE SEQUENCE [LARGE SCALE GENOMIC DNA]</scope>
    <source>
        <strain evidence="6">DSM 24204</strain>
    </source>
</reference>
<reference evidence="2 7" key="3">
    <citation type="journal article" date="2023" name="Front. Microbiol.">
        <title>Phylogeography and host specificity of Pasteurellaceae pathogenic to sea-farmed fish in the north-east Atlantic.</title>
        <authorList>
            <person name="Gulla S."/>
            <person name="Colquhoun D.J."/>
            <person name="Olsen A.B."/>
            <person name="Spilsberg B."/>
            <person name="Lagesen K."/>
            <person name="Aakesson C.P."/>
            <person name="Strom S."/>
            <person name="Manji F."/>
            <person name="Birkbeck T.H."/>
            <person name="Nilsen H.K."/>
        </authorList>
    </citation>
    <scope>NUCLEOTIDE SEQUENCE [LARGE SCALE GENOMIC DNA]</scope>
    <source>
        <strain evidence="2 7">VIO11850</strain>
    </source>
</reference>
<organism evidence="5 6">
    <name type="scientific">Phocoenobacter skyensis</name>
    <dbReference type="NCBI Taxonomy" id="97481"/>
    <lineage>
        <taxon>Bacteria</taxon>
        <taxon>Pseudomonadati</taxon>
        <taxon>Pseudomonadota</taxon>
        <taxon>Gammaproteobacteria</taxon>
        <taxon>Pasteurellales</taxon>
        <taxon>Pasteurellaceae</taxon>
        <taxon>Phocoenobacter</taxon>
    </lineage>
</organism>
<proteinExistence type="predicted"/>
<reference evidence="3" key="4">
    <citation type="journal article" date="2023" name="Front. Microbiol.">
        <title>Phylogeography and host specificity of Pasteurellaceae pathogenic to sea-farmed fish in the north-east Atlantic.</title>
        <authorList>
            <person name="Gulla S."/>
            <person name="Colquhoun D.J."/>
            <person name="Olsen A.B."/>
            <person name="Spilsberg B."/>
            <person name="Lagesen K."/>
            <person name="Aakesson C.P."/>
            <person name="Strom S."/>
            <person name="Manji F."/>
            <person name="Birkbeck T.H."/>
            <person name="Nilsen H.K."/>
        </authorList>
    </citation>
    <scope>NUCLEOTIDE SEQUENCE</scope>
    <source>
        <strain evidence="4">98B1</strain>
        <strain evidence="3">TW16_20</strain>
    </source>
</reference>
<dbReference type="EMBL" id="JASAVS010000004">
    <property type="protein sequence ID" value="MDP8084946.1"/>
    <property type="molecule type" value="Genomic_DNA"/>
</dbReference>
<protein>
    <submittedName>
        <fullName evidence="2">Transposase</fullName>
    </submittedName>
</protein>